<feature type="chain" id="PRO_5046409475" evidence="1">
    <location>
        <begin position="26"/>
        <end position="344"/>
    </location>
</feature>
<dbReference type="RefSeq" id="WP_026309161.1">
    <property type="nucleotide sequence ID" value="NZ_CP140158.1"/>
</dbReference>
<dbReference type="Gene3D" id="1.10.8.350">
    <property type="entry name" value="Bacterial muramidase"/>
    <property type="match status" value="1"/>
</dbReference>
<dbReference type="Gene3D" id="1.10.530.10">
    <property type="match status" value="1"/>
</dbReference>
<dbReference type="NCBIfam" id="TIGR02282">
    <property type="entry name" value="MltB"/>
    <property type="match status" value="1"/>
</dbReference>
<dbReference type="InterPro" id="IPR011757">
    <property type="entry name" value="Lytic_transglycosylase_MltB"/>
</dbReference>
<name>A0ABZ0X4Q9_9GAMM</name>
<dbReference type="PROSITE" id="PS51257">
    <property type="entry name" value="PROKAR_LIPOPROTEIN"/>
    <property type="match status" value="1"/>
</dbReference>
<feature type="domain" description="Transglycosylase SLT" evidence="2">
    <location>
        <begin position="38"/>
        <end position="326"/>
    </location>
</feature>
<evidence type="ECO:0000313" key="3">
    <source>
        <dbReference type="EMBL" id="WQG85361.1"/>
    </source>
</evidence>
<reference evidence="3 4" key="1">
    <citation type="submission" date="2023-11" db="EMBL/GenBank/DDBJ databases">
        <title>MicrobeMod: A computational toolkit for identifying prokaryotic methylation and restriction-modification with nanopore sequencing.</title>
        <authorList>
            <person name="Crits-Christoph A."/>
            <person name="Kang S.C."/>
            <person name="Lee H."/>
            <person name="Ostrov N."/>
        </authorList>
    </citation>
    <scope>NUCLEOTIDE SEQUENCE [LARGE SCALE GENOMIC DNA]</scope>
    <source>
        <strain evidence="3 4">DSMZ 16071</strain>
    </source>
</reference>
<keyword evidence="1" id="KW-0732">Signal</keyword>
<dbReference type="EMBL" id="CP140158">
    <property type="protein sequence ID" value="WQG85361.1"/>
    <property type="molecule type" value="Genomic_DNA"/>
</dbReference>
<dbReference type="CDD" id="cd13399">
    <property type="entry name" value="Slt35-like"/>
    <property type="match status" value="1"/>
</dbReference>
<evidence type="ECO:0000313" key="4">
    <source>
        <dbReference type="Proteomes" id="UP001324185"/>
    </source>
</evidence>
<dbReference type="PANTHER" id="PTHR30163:SF9">
    <property type="entry name" value="MEMBRANE-BOUND LYTIC MUREIN TRANSGLYCOSYLASE B"/>
    <property type="match status" value="1"/>
</dbReference>
<proteinExistence type="predicted"/>
<gene>
    <name evidence="3" type="primary">mltB</name>
    <name evidence="3" type="ORF">SR900_00425</name>
</gene>
<dbReference type="PANTHER" id="PTHR30163">
    <property type="entry name" value="MEMBRANE-BOUND LYTIC MUREIN TRANSGLYCOSYLASE B"/>
    <property type="match status" value="1"/>
</dbReference>
<sequence length="344" mass="39055">MRTNIKKTIGTLVLACSCAFSGMMAQANSELDKAPTDAKAFASYMHKKHGFTEDYVQMILDKVEVRQSILDAISRPAESKDWYEYRPIFIEQKRIKQGVQFWLEHEDILMRAEEKYQVPAEIITAIIGVETRYGRVMGSFPVVDAIATLAFHYPKRGAFFAGELEEYFVLAREQGWDLAEPKGSYAGAMGMGQFIPTSYRHYAVDFDGDGNINLFDNVEDAVGSVANYFHVHGWRMGEPVAQFLPTPEAKLVAQFRNDSLKPQFTLGEMKSAGLEYQGPLEDNDIAGIYAFKQESKEEYWLGFNNFYVITRYNRSPLYAMAVHQLSLEIKDAVEHAKQNLVEAK</sequence>
<dbReference type="InterPro" id="IPR023346">
    <property type="entry name" value="Lysozyme-like_dom_sf"/>
</dbReference>
<dbReference type="InterPro" id="IPR031304">
    <property type="entry name" value="SLT_2"/>
</dbReference>
<keyword evidence="4" id="KW-1185">Reference proteome</keyword>
<evidence type="ECO:0000256" key="1">
    <source>
        <dbReference type="SAM" id="SignalP"/>
    </source>
</evidence>
<evidence type="ECO:0000259" key="2">
    <source>
        <dbReference type="Pfam" id="PF13406"/>
    </source>
</evidence>
<dbReference type="InterPro" id="IPR043426">
    <property type="entry name" value="MltB-like"/>
</dbReference>
<protein>
    <submittedName>
        <fullName evidence="3">Lytic murein transglycosylase B</fullName>
    </submittedName>
</protein>
<dbReference type="Pfam" id="PF13406">
    <property type="entry name" value="SLT_2"/>
    <property type="match status" value="1"/>
</dbReference>
<feature type="signal peptide" evidence="1">
    <location>
        <begin position="1"/>
        <end position="25"/>
    </location>
</feature>
<organism evidence="3 4">
    <name type="scientific">Kangiella aquimarina</name>
    <dbReference type="NCBI Taxonomy" id="261965"/>
    <lineage>
        <taxon>Bacteria</taxon>
        <taxon>Pseudomonadati</taxon>
        <taxon>Pseudomonadota</taxon>
        <taxon>Gammaproteobacteria</taxon>
        <taxon>Kangiellales</taxon>
        <taxon>Kangiellaceae</taxon>
        <taxon>Kangiella</taxon>
    </lineage>
</organism>
<accession>A0ABZ0X4Q9</accession>
<dbReference type="SUPFAM" id="SSF53955">
    <property type="entry name" value="Lysozyme-like"/>
    <property type="match status" value="1"/>
</dbReference>
<dbReference type="Proteomes" id="UP001324185">
    <property type="component" value="Chromosome"/>
</dbReference>